<proteinExistence type="predicted"/>
<sequence length="114" mass="12628">MFPFPSPLLGWNAWPDSTPFPITPAQPPVNRPPSHEGSHEASLGSSSYYQSPSPYGIQTPLHSLFYQGGSSSHHPQSESLSEEPQPPPEAEPMRNPARNHRRPPCSTDSNRHQH</sequence>
<dbReference type="EMBL" id="JAIQCV010000006">
    <property type="protein sequence ID" value="KAH1091650.1"/>
    <property type="molecule type" value="Genomic_DNA"/>
</dbReference>
<feature type="region of interest" description="Disordered" evidence="1">
    <location>
        <begin position="1"/>
        <end position="114"/>
    </location>
</feature>
<evidence type="ECO:0000256" key="1">
    <source>
        <dbReference type="SAM" id="MobiDB-lite"/>
    </source>
</evidence>
<dbReference type="Proteomes" id="UP000828251">
    <property type="component" value="Unassembled WGS sequence"/>
</dbReference>
<organism evidence="2 3">
    <name type="scientific">Gossypium stocksii</name>
    <dbReference type="NCBI Taxonomy" id="47602"/>
    <lineage>
        <taxon>Eukaryota</taxon>
        <taxon>Viridiplantae</taxon>
        <taxon>Streptophyta</taxon>
        <taxon>Embryophyta</taxon>
        <taxon>Tracheophyta</taxon>
        <taxon>Spermatophyta</taxon>
        <taxon>Magnoliopsida</taxon>
        <taxon>eudicotyledons</taxon>
        <taxon>Gunneridae</taxon>
        <taxon>Pentapetalae</taxon>
        <taxon>rosids</taxon>
        <taxon>malvids</taxon>
        <taxon>Malvales</taxon>
        <taxon>Malvaceae</taxon>
        <taxon>Malvoideae</taxon>
        <taxon>Gossypium</taxon>
    </lineage>
</organism>
<feature type="compositionally biased region" description="Low complexity" evidence="1">
    <location>
        <begin position="45"/>
        <end position="55"/>
    </location>
</feature>
<comment type="caution">
    <text evidence="2">The sequence shown here is derived from an EMBL/GenBank/DDBJ whole genome shotgun (WGS) entry which is preliminary data.</text>
</comment>
<feature type="compositionally biased region" description="Pro residues" evidence="1">
    <location>
        <begin position="21"/>
        <end position="31"/>
    </location>
</feature>
<keyword evidence="3" id="KW-1185">Reference proteome</keyword>
<name>A0A9D3VRC7_9ROSI</name>
<dbReference type="AlphaFoldDB" id="A0A9D3VRC7"/>
<reference evidence="2 3" key="1">
    <citation type="journal article" date="2021" name="Plant Biotechnol. J.">
        <title>Multi-omics assisted identification of the key and species-specific regulatory components of drought-tolerant mechanisms in Gossypium stocksii.</title>
        <authorList>
            <person name="Yu D."/>
            <person name="Ke L."/>
            <person name="Zhang D."/>
            <person name="Wu Y."/>
            <person name="Sun Y."/>
            <person name="Mei J."/>
            <person name="Sun J."/>
            <person name="Sun Y."/>
        </authorList>
    </citation>
    <scope>NUCLEOTIDE SEQUENCE [LARGE SCALE GENOMIC DNA]</scope>
    <source>
        <strain evidence="3">cv. E1</strain>
        <tissue evidence="2">Leaf</tissue>
    </source>
</reference>
<accession>A0A9D3VRC7</accession>
<gene>
    <name evidence="2" type="ORF">J1N35_018907</name>
</gene>
<evidence type="ECO:0000313" key="3">
    <source>
        <dbReference type="Proteomes" id="UP000828251"/>
    </source>
</evidence>
<evidence type="ECO:0000313" key="2">
    <source>
        <dbReference type="EMBL" id="KAH1091650.1"/>
    </source>
</evidence>
<feature type="compositionally biased region" description="Low complexity" evidence="1">
    <location>
        <begin position="70"/>
        <end position="83"/>
    </location>
</feature>
<protein>
    <submittedName>
        <fullName evidence="2">Uncharacterized protein</fullName>
    </submittedName>
</protein>